<proteinExistence type="predicted"/>
<organism evidence="2 3">
    <name type="scientific">Hoeflea halophila</name>
    <dbReference type="NCBI Taxonomy" id="714899"/>
    <lineage>
        <taxon>Bacteria</taxon>
        <taxon>Pseudomonadati</taxon>
        <taxon>Pseudomonadota</taxon>
        <taxon>Alphaproteobacteria</taxon>
        <taxon>Hyphomicrobiales</taxon>
        <taxon>Rhizobiaceae</taxon>
        <taxon>Hoeflea</taxon>
    </lineage>
</organism>
<dbReference type="EMBL" id="OCPC01000003">
    <property type="protein sequence ID" value="SOE17477.1"/>
    <property type="molecule type" value="Genomic_DNA"/>
</dbReference>
<evidence type="ECO:0000313" key="3">
    <source>
        <dbReference type="Proteomes" id="UP000219465"/>
    </source>
</evidence>
<keyword evidence="3" id="KW-1185">Reference proteome</keyword>
<evidence type="ECO:0000256" key="1">
    <source>
        <dbReference type="SAM" id="Phobius"/>
    </source>
</evidence>
<reference evidence="3" key="1">
    <citation type="submission" date="2017-08" db="EMBL/GenBank/DDBJ databases">
        <authorList>
            <person name="Varghese N."/>
            <person name="Submissions S."/>
        </authorList>
    </citation>
    <scope>NUCLEOTIDE SEQUENCE [LARGE SCALE GENOMIC DNA]</scope>
    <source>
        <strain evidence="3">KCTC 23107</strain>
    </source>
</reference>
<feature type="transmembrane region" description="Helical" evidence="1">
    <location>
        <begin position="38"/>
        <end position="63"/>
    </location>
</feature>
<dbReference type="Proteomes" id="UP000219465">
    <property type="component" value="Unassembled WGS sequence"/>
</dbReference>
<dbReference type="AlphaFoldDB" id="A0A286IBS9"/>
<evidence type="ECO:0000313" key="2">
    <source>
        <dbReference type="EMBL" id="SOE17477.1"/>
    </source>
</evidence>
<keyword evidence="1" id="KW-0812">Transmembrane</keyword>
<dbReference type="RefSeq" id="WP_097107970.1">
    <property type="nucleotide sequence ID" value="NZ_OCPC01000003.1"/>
</dbReference>
<keyword evidence="1" id="KW-0472">Membrane</keyword>
<keyword evidence="1" id="KW-1133">Transmembrane helix</keyword>
<sequence>MAIKVISIDDFERMSVDTVSGRLYWDGKEIVTTMALPWWVQVAAVIAAVSTAIMAVVQVVQLFSS</sequence>
<protein>
    <submittedName>
        <fullName evidence="2">Uncharacterized protein</fullName>
    </submittedName>
</protein>
<name>A0A286IBS9_9HYPH</name>
<gene>
    <name evidence="2" type="ORF">SAMN05877838_2377</name>
</gene>
<accession>A0A286IBS9</accession>